<dbReference type="EMBL" id="JAKMXF010000099">
    <property type="protein sequence ID" value="KAI6658319.1"/>
    <property type="molecule type" value="Genomic_DNA"/>
</dbReference>
<dbReference type="AlphaFoldDB" id="A0AAV7KAZ9"/>
<accession>A0AAV7KAZ9</accession>
<organism evidence="1 2">
    <name type="scientific">Oopsacas minuta</name>
    <dbReference type="NCBI Taxonomy" id="111878"/>
    <lineage>
        <taxon>Eukaryota</taxon>
        <taxon>Metazoa</taxon>
        <taxon>Porifera</taxon>
        <taxon>Hexactinellida</taxon>
        <taxon>Hexasterophora</taxon>
        <taxon>Lyssacinosida</taxon>
        <taxon>Leucopsacidae</taxon>
        <taxon>Oopsacas</taxon>
    </lineage>
</organism>
<dbReference type="Proteomes" id="UP001165289">
    <property type="component" value="Unassembled WGS sequence"/>
</dbReference>
<name>A0AAV7KAZ9_9METZ</name>
<evidence type="ECO:0000313" key="2">
    <source>
        <dbReference type="Proteomes" id="UP001165289"/>
    </source>
</evidence>
<sequence length="169" mass="19447">MITNPSIKQYGVSVPNTSTYHHNLFRVSIAIAVLTFNDVGLSLFRILTDLGLSPSWQIYSAILKREYWSDYPRLAQKKSNYQRRRRRARLFMQQREGALLKVEGGRRYKGRQFGLRIPQGGNVSGFGADQYNSSASSSDESDTLCSIYHKIEPEPVTKRKLRKNQSDWI</sequence>
<reference evidence="1 2" key="1">
    <citation type="journal article" date="2023" name="BMC Biol.">
        <title>The compact genome of the sponge Oopsacas minuta (Hexactinellida) is lacking key metazoan core genes.</title>
        <authorList>
            <person name="Santini S."/>
            <person name="Schenkelaars Q."/>
            <person name="Jourda C."/>
            <person name="Duchesne M."/>
            <person name="Belahbib H."/>
            <person name="Rocher C."/>
            <person name="Selva M."/>
            <person name="Riesgo A."/>
            <person name="Vervoort M."/>
            <person name="Leys S.P."/>
            <person name="Kodjabachian L."/>
            <person name="Le Bivic A."/>
            <person name="Borchiellini C."/>
            <person name="Claverie J.M."/>
            <person name="Renard E."/>
        </authorList>
    </citation>
    <scope>NUCLEOTIDE SEQUENCE [LARGE SCALE GENOMIC DNA]</scope>
    <source>
        <strain evidence="1">SPO-2</strain>
    </source>
</reference>
<keyword evidence="2" id="KW-1185">Reference proteome</keyword>
<proteinExistence type="predicted"/>
<comment type="caution">
    <text evidence="1">The sequence shown here is derived from an EMBL/GenBank/DDBJ whole genome shotgun (WGS) entry which is preliminary data.</text>
</comment>
<protein>
    <submittedName>
        <fullName evidence="1">Uncharacterized protein</fullName>
    </submittedName>
</protein>
<gene>
    <name evidence="1" type="ORF">LOD99_15588</name>
</gene>
<evidence type="ECO:0000313" key="1">
    <source>
        <dbReference type="EMBL" id="KAI6658319.1"/>
    </source>
</evidence>